<dbReference type="AlphaFoldDB" id="A0A852SHK8"/>
<evidence type="ECO:0000313" key="2">
    <source>
        <dbReference type="Proteomes" id="UP000581087"/>
    </source>
</evidence>
<comment type="caution">
    <text evidence="1">The sequence shown here is derived from an EMBL/GenBank/DDBJ whole genome shotgun (WGS) entry which is preliminary data.</text>
</comment>
<dbReference type="Proteomes" id="UP000581087">
    <property type="component" value="Unassembled WGS sequence"/>
</dbReference>
<accession>A0A852SHK8</accession>
<reference evidence="1 2" key="1">
    <citation type="submission" date="2020-07" db="EMBL/GenBank/DDBJ databases">
        <title>Sequencing the genomes of 1000 actinobacteria strains.</title>
        <authorList>
            <person name="Klenk H.-P."/>
        </authorList>
    </citation>
    <scope>NUCLEOTIDE SEQUENCE [LARGE SCALE GENOMIC DNA]</scope>
    <source>
        <strain evidence="1 2">DSM 23870</strain>
    </source>
</reference>
<dbReference type="InterPro" id="IPR021527">
    <property type="entry name" value="DUF2795"/>
</dbReference>
<evidence type="ECO:0008006" key="3">
    <source>
        <dbReference type="Google" id="ProtNLM"/>
    </source>
</evidence>
<name>A0A852SHK8_9MICO</name>
<sequence length="74" mass="7832">MNRSLRAALNGVDAVAPSSVAEFLRTIDYPATPDDLARAARHDGVDDAIVRALSSLPSRSYDGAFHVLHALDAA</sequence>
<organism evidence="1 2">
    <name type="scientific">Agromyces atrinae</name>
    <dbReference type="NCBI Taxonomy" id="592376"/>
    <lineage>
        <taxon>Bacteria</taxon>
        <taxon>Bacillati</taxon>
        <taxon>Actinomycetota</taxon>
        <taxon>Actinomycetes</taxon>
        <taxon>Micrococcales</taxon>
        <taxon>Microbacteriaceae</taxon>
        <taxon>Agromyces</taxon>
    </lineage>
</organism>
<gene>
    <name evidence="1" type="ORF">BJ972_003179</name>
</gene>
<dbReference type="RefSeq" id="WP_206736523.1">
    <property type="nucleotide sequence ID" value="NZ_JACCBI010000001.1"/>
</dbReference>
<dbReference type="Pfam" id="PF11387">
    <property type="entry name" value="DUF2795"/>
    <property type="match status" value="1"/>
</dbReference>
<dbReference type="EMBL" id="JACCBI010000001">
    <property type="protein sequence ID" value="NYD68660.1"/>
    <property type="molecule type" value="Genomic_DNA"/>
</dbReference>
<evidence type="ECO:0000313" key="1">
    <source>
        <dbReference type="EMBL" id="NYD68660.1"/>
    </source>
</evidence>
<protein>
    <recommendedName>
        <fullName evidence="3">DUF2795 domain-containing protein</fullName>
    </recommendedName>
</protein>
<proteinExistence type="predicted"/>